<name>A0AAP0IU75_9MAGN</name>
<feature type="compositionally biased region" description="Acidic residues" evidence="1">
    <location>
        <begin position="69"/>
        <end position="94"/>
    </location>
</feature>
<comment type="caution">
    <text evidence="2">The sequence shown here is derived from an EMBL/GenBank/DDBJ whole genome shotgun (WGS) entry which is preliminary data.</text>
</comment>
<organism evidence="2 3">
    <name type="scientific">Stephania yunnanensis</name>
    <dbReference type="NCBI Taxonomy" id="152371"/>
    <lineage>
        <taxon>Eukaryota</taxon>
        <taxon>Viridiplantae</taxon>
        <taxon>Streptophyta</taxon>
        <taxon>Embryophyta</taxon>
        <taxon>Tracheophyta</taxon>
        <taxon>Spermatophyta</taxon>
        <taxon>Magnoliopsida</taxon>
        <taxon>Ranunculales</taxon>
        <taxon>Menispermaceae</taxon>
        <taxon>Menispermoideae</taxon>
        <taxon>Cissampelideae</taxon>
        <taxon>Stephania</taxon>
    </lineage>
</organism>
<dbReference type="Proteomes" id="UP001420932">
    <property type="component" value="Unassembled WGS sequence"/>
</dbReference>
<accession>A0AAP0IU75</accession>
<sequence length="94" mass="10554">MKHERQEWLAVCCQPKFADEGTVVNDEIVRSIDTTFQADEPTTYVVTDPTNDIGLLVNPMSSNIISVPEDSDDDEEDQVLDSSSESEFEIDNNE</sequence>
<evidence type="ECO:0000313" key="2">
    <source>
        <dbReference type="EMBL" id="KAK9121505.1"/>
    </source>
</evidence>
<dbReference type="EMBL" id="JBBNAF010000008">
    <property type="protein sequence ID" value="KAK9121505.1"/>
    <property type="molecule type" value="Genomic_DNA"/>
</dbReference>
<reference evidence="2 3" key="1">
    <citation type="submission" date="2024-01" db="EMBL/GenBank/DDBJ databases">
        <title>Genome assemblies of Stephania.</title>
        <authorList>
            <person name="Yang L."/>
        </authorList>
    </citation>
    <scope>NUCLEOTIDE SEQUENCE [LARGE SCALE GENOMIC DNA]</scope>
    <source>
        <strain evidence="2">YNDBR</strain>
        <tissue evidence="2">Leaf</tissue>
    </source>
</reference>
<evidence type="ECO:0000313" key="3">
    <source>
        <dbReference type="Proteomes" id="UP001420932"/>
    </source>
</evidence>
<feature type="region of interest" description="Disordered" evidence="1">
    <location>
        <begin position="64"/>
        <end position="94"/>
    </location>
</feature>
<keyword evidence="3" id="KW-1185">Reference proteome</keyword>
<dbReference type="AlphaFoldDB" id="A0AAP0IU75"/>
<proteinExistence type="predicted"/>
<gene>
    <name evidence="2" type="ORF">Syun_019122</name>
</gene>
<evidence type="ECO:0000256" key="1">
    <source>
        <dbReference type="SAM" id="MobiDB-lite"/>
    </source>
</evidence>
<protein>
    <submittedName>
        <fullName evidence="2">Uncharacterized protein</fullName>
    </submittedName>
</protein>